<evidence type="ECO:0000313" key="1">
    <source>
        <dbReference type="EMBL" id="QHT06776.1"/>
    </source>
</evidence>
<dbReference type="AlphaFoldDB" id="A0A6C0CPL4"/>
<dbReference type="EMBL" id="MN739475">
    <property type="protein sequence ID" value="QHT06776.1"/>
    <property type="molecule type" value="Genomic_DNA"/>
</dbReference>
<protein>
    <submittedName>
        <fullName evidence="1">Uncharacterized protein</fullName>
    </submittedName>
</protein>
<proteinExistence type="predicted"/>
<organism evidence="1">
    <name type="scientific">viral metagenome</name>
    <dbReference type="NCBI Taxonomy" id="1070528"/>
    <lineage>
        <taxon>unclassified sequences</taxon>
        <taxon>metagenomes</taxon>
        <taxon>organismal metagenomes</taxon>
    </lineage>
</organism>
<sequence>MQKVDMNHIYSILERTLKEVCTICREIYELRKTIVMLKQTVSELQADVKALEAKTTCIDVEEESVKETNPPSLQDDVTVPIPISKKGYVLI</sequence>
<name>A0A6C0CPL4_9ZZZZ</name>
<accession>A0A6C0CPL4</accession>
<reference evidence="1" key="1">
    <citation type="journal article" date="2020" name="Nature">
        <title>Giant virus diversity and host interactions through global metagenomics.</title>
        <authorList>
            <person name="Schulz F."/>
            <person name="Roux S."/>
            <person name="Paez-Espino D."/>
            <person name="Jungbluth S."/>
            <person name="Walsh D.A."/>
            <person name="Denef V.J."/>
            <person name="McMahon K.D."/>
            <person name="Konstantinidis K.T."/>
            <person name="Eloe-Fadrosh E.A."/>
            <person name="Kyrpides N.C."/>
            <person name="Woyke T."/>
        </authorList>
    </citation>
    <scope>NUCLEOTIDE SEQUENCE</scope>
    <source>
        <strain evidence="1">GVMAG-M-3300021473-15</strain>
    </source>
</reference>